<reference evidence="2" key="2">
    <citation type="journal article" date="2015" name="Fish Shellfish Immunol.">
        <title>Early steps in the European eel (Anguilla anguilla)-Vibrio vulnificus interaction in the gills: Role of the RtxA13 toxin.</title>
        <authorList>
            <person name="Callol A."/>
            <person name="Pajuelo D."/>
            <person name="Ebbesson L."/>
            <person name="Teles M."/>
            <person name="MacKenzie S."/>
            <person name="Amaro C."/>
        </authorList>
    </citation>
    <scope>NUCLEOTIDE SEQUENCE</scope>
</reference>
<proteinExistence type="predicted"/>
<organism evidence="2">
    <name type="scientific">Anguilla anguilla</name>
    <name type="common">European freshwater eel</name>
    <name type="synonym">Muraena anguilla</name>
    <dbReference type="NCBI Taxonomy" id="7936"/>
    <lineage>
        <taxon>Eukaryota</taxon>
        <taxon>Metazoa</taxon>
        <taxon>Chordata</taxon>
        <taxon>Craniata</taxon>
        <taxon>Vertebrata</taxon>
        <taxon>Euteleostomi</taxon>
        <taxon>Actinopterygii</taxon>
        <taxon>Neopterygii</taxon>
        <taxon>Teleostei</taxon>
        <taxon>Anguilliformes</taxon>
        <taxon>Anguillidae</taxon>
        <taxon>Anguilla</taxon>
    </lineage>
</organism>
<accession>A0A0E9WQS8</accession>
<evidence type="ECO:0000256" key="1">
    <source>
        <dbReference type="SAM" id="SignalP"/>
    </source>
</evidence>
<protein>
    <submittedName>
        <fullName evidence="2">Uncharacterized protein</fullName>
    </submittedName>
</protein>
<feature type="chain" id="PRO_5002434470" evidence="1">
    <location>
        <begin position="19"/>
        <end position="84"/>
    </location>
</feature>
<keyword evidence="1" id="KW-0732">Signal</keyword>
<reference evidence="2" key="1">
    <citation type="submission" date="2014-11" db="EMBL/GenBank/DDBJ databases">
        <authorList>
            <person name="Amaro Gonzalez C."/>
        </authorList>
    </citation>
    <scope>NUCLEOTIDE SEQUENCE</scope>
</reference>
<name>A0A0E9WQS8_ANGAN</name>
<dbReference type="EMBL" id="GBXM01015916">
    <property type="protein sequence ID" value="JAH92661.1"/>
    <property type="molecule type" value="Transcribed_RNA"/>
</dbReference>
<feature type="signal peptide" evidence="1">
    <location>
        <begin position="1"/>
        <end position="18"/>
    </location>
</feature>
<dbReference type="AlphaFoldDB" id="A0A0E9WQS8"/>
<sequence>MMIVGFFLLFLIHKHYRPEKNMHHRYKNLIMYHLQNKYVKPLHTPEANILQNPWKYQSPQANSLWKKSDTLGKQACVCRLKDIV</sequence>
<evidence type="ECO:0000313" key="2">
    <source>
        <dbReference type="EMBL" id="JAH92661.1"/>
    </source>
</evidence>